<dbReference type="PANTHER" id="PTHR13230:SF5">
    <property type="entry name" value="GENERAL TRANSCRIPTION FACTOR 3C POLYPEPTIDE 5"/>
    <property type="match status" value="1"/>
</dbReference>
<organism evidence="8 9">
    <name type="scientific">Aspergillus puulaauensis</name>
    <dbReference type="NCBI Taxonomy" id="1220207"/>
    <lineage>
        <taxon>Eukaryota</taxon>
        <taxon>Fungi</taxon>
        <taxon>Dikarya</taxon>
        <taxon>Ascomycota</taxon>
        <taxon>Pezizomycotina</taxon>
        <taxon>Eurotiomycetes</taxon>
        <taxon>Eurotiomycetidae</taxon>
        <taxon>Eurotiales</taxon>
        <taxon>Aspergillaceae</taxon>
        <taxon>Aspergillus</taxon>
    </lineage>
</organism>
<feature type="compositionally biased region" description="Polar residues" evidence="5">
    <location>
        <begin position="380"/>
        <end position="395"/>
    </location>
</feature>
<evidence type="ECO:0000256" key="1">
    <source>
        <dbReference type="ARBA" id="ARBA00004123"/>
    </source>
</evidence>
<keyword evidence="4" id="KW-0539">Nucleus</keyword>
<dbReference type="InterPro" id="IPR040454">
    <property type="entry name" value="TF_IIIC_Tfc1/Sfc1"/>
</dbReference>
<gene>
    <name evidence="8" type="primary">TFC1_1</name>
    <name evidence="8" type="ORF">APUU_41577S</name>
</gene>
<evidence type="ECO:0000259" key="6">
    <source>
        <dbReference type="Pfam" id="PF09734"/>
    </source>
</evidence>
<evidence type="ECO:0000256" key="3">
    <source>
        <dbReference type="ARBA" id="ARBA00023163"/>
    </source>
</evidence>
<dbReference type="Pfam" id="PF17682">
    <property type="entry name" value="Tau95_N"/>
    <property type="match status" value="1"/>
</dbReference>
<name>A0A7R8APS1_9EURO</name>
<proteinExistence type="predicted"/>
<evidence type="ECO:0000256" key="5">
    <source>
        <dbReference type="SAM" id="MobiDB-lite"/>
    </source>
</evidence>
<dbReference type="InterPro" id="IPR042536">
    <property type="entry name" value="TFIIIC_tauA_Sfc1"/>
</dbReference>
<evidence type="ECO:0000256" key="4">
    <source>
        <dbReference type="ARBA" id="ARBA00023242"/>
    </source>
</evidence>
<feature type="region of interest" description="Disordered" evidence="5">
    <location>
        <begin position="352"/>
        <end position="396"/>
    </location>
</feature>
<feature type="compositionally biased region" description="Acidic residues" evidence="5">
    <location>
        <begin position="590"/>
        <end position="605"/>
    </location>
</feature>
<feature type="domain" description="Transcription factor IIIC subunit 5 HTH" evidence="6">
    <location>
        <begin position="197"/>
        <end position="348"/>
    </location>
</feature>
<dbReference type="InterPro" id="IPR019136">
    <property type="entry name" value="TF_IIIC_su-5_HTH"/>
</dbReference>
<feature type="compositionally biased region" description="Basic and acidic residues" evidence="5">
    <location>
        <begin position="356"/>
        <end position="368"/>
    </location>
</feature>
<dbReference type="OrthoDB" id="5598268at2759"/>
<dbReference type="GO" id="GO:0005634">
    <property type="term" value="C:nucleus"/>
    <property type="evidence" value="ECO:0007669"/>
    <property type="project" value="UniProtKB-SubCell"/>
</dbReference>
<dbReference type="Pfam" id="PF09734">
    <property type="entry name" value="Tau95"/>
    <property type="match status" value="1"/>
</dbReference>
<keyword evidence="9" id="KW-1185">Reference proteome</keyword>
<dbReference type="GO" id="GO:0001002">
    <property type="term" value="F:RNA polymerase III type 1 promoter sequence-specific DNA binding"/>
    <property type="evidence" value="ECO:0007669"/>
    <property type="project" value="TreeGrafter"/>
</dbReference>
<dbReference type="KEGG" id="apuu:APUU_41577S"/>
<evidence type="ECO:0000256" key="2">
    <source>
        <dbReference type="ARBA" id="ARBA00023125"/>
    </source>
</evidence>
<dbReference type="GO" id="GO:0006384">
    <property type="term" value="P:transcription initiation at RNA polymerase III promoter"/>
    <property type="evidence" value="ECO:0007669"/>
    <property type="project" value="InterPro"/>
</dbReference>
<dbReference type="AlphaFoldDB" id="A0A7R8APS1"/>
<dbReference type="GO" id="GO:0000127">
    <property type="term" value="C:transcription factor TFIIIC complex"/>
    <property type="evidence" value="ECO:0007669"/>
    <property type="project" value="InterPro"/>
</dbReference>
<dbReference type="PANTHER" id="PTHR13230">
    <property type="entry name" value="GENERAL TRANSCRIPTION FACTOR IIIC, POLYPEPTIDE 5"/>
    <property type="match status" value="1"/>
</dbReference>
<keyword evidence="3" id="KW-0804">Transcription</keyword>
<comment type="subcellular location">
    <subcellularLocation>
        <location evidence="1">Nucleus</location>
    </subcellularLocation>
</comment>
<feature type="compositionally biased region" description="Acidic residues" evidence="5">
    <location>
        <begin position="546"/>
        <end position="573"/>
    </location>
</feature>
<feature type="region of interest" description="Disordered" evidence="5">
    <location>
        <begin position="527"/>
        <end position="605"/>
    </location>
</feature>
<dbReference type="Gene3D" id="3.30.200.160">
    <property type="entry name" value="TFIIIC, subcomplex tauA, subunit Sfc1, barrel domain"/>
    <property type="match status" value="1"/>
</dbReference>
<dbReference type="GeneID" id="64975138"/>
<feature type="domain" description="Transcription factor IIIC subunit Tfc1/Sfc1 triple barrel" evidence="7">
    <location>
        <begin position="21"/>
        <end position="157"/>
    </location>
</feature>
<dbReference type="Proteomes" id="UP000654913">
    <property type="component" value="Chromosome 4"/>
</dbReference>
<sequence length="605" mass="66970">MAENHTTRTAPFYSVPSRRIVSIEHPAIIKNVDKAIDTLQGKAGIIKALDPPKADTPANLVLRPEDAMSRPMQSLSSASNNILLQVTVPKRTGRKRKRGSNDPFTDDPASEAHDGPPRPTARQFMRSLRDNVGKYQVEPVGSVERTHVFRGMPDFVFSTTKSPFVNRFREKILPFDFEKMKEFDLDMSKGATSNVDLIPPPSFSHGDIPFNYFYRQNPTVRQTLDTSGNITTVNTQQAAKVLTHLVPFDVATVPSSPRPNCPPIESLEPVLRETISIVLSRFESRPAWSRRALRNSLSTIEQRYALRHAVPYAGYIFRSGPWRDAIIRFGHDPRSDPSSRIYQTTMFRILPGTSETARDNRESRDTSGGRRHTLLPRPNDLTNPEAATSETSHLFTGQPPLPLDGRMWMFCDITDPLLQSILSPSPEPANFLRKTCDTTVDGWYGNGTTAKLKAIMRHKILALYEGRTTDDSEYAALLDLPDHASPATGLAGFGLDPGRATATAMMLGTEIRSTIKGALTWKEMVRGKQGRGDGGGGNEEQGGVNVEDEGEGEGVEEEESEGEEEAIEQEEMMEAAAEAVESAAKRKEEEGNDNDDDDVDDEMEG</sequence>
<accession>A0A7R8APS1</accession>
<dbReference type="GO" id="GO:0001003">
    <property type="term" value="F:RNA polymerase III type 2 promoter sequence-specific DNA binding"/>
    <property type="evidence" value="ECO:0007669"/>
    <property type="project" value="TreeGrafter"/>
</dbReference>
<reference evidence="8" key="1">
    <citation type="submission" date="2021-01" db="EMBL/GenBank/DDBJ databases">
        <authorList>
            <consortium name="Aspergillus puulaauensis MK2 genome sequencing consortium"/>
            <person name="Kazuki M."/>
            <person name="Futagami T."/>
        </authorList>
    </citation>
    <scope>NUCLEOTIDE SEQUENCE</scope>
    <source>
        <strain evidence="8">MK2</strain>
    </source>
</reference>
<dbReference type="InterPro" id="IPR041499">
    <property type="entry name" value="Tfc1/Sfc1_N"/>
</dbReference>
<evidence type="ECO:0000259" key="7">
    <source>
        <dbReference type="Pfam" id="PF17682"/>
    </source>
</evidence>
<dbReference type="EMBL" id="AP024446">
    <property type="protein sequence ID" value="BCS25133.1"/>
    <property type="molecule type" value="Genomic_DNA"/>
</dbReference>
<evidence type="ECO:0000313" key="8">
    <source>
        <dbReference type="EMBL" id="BCS25133.1"/>
    </source>
</evidence>
<evidence type="ECO:0000313" key="9">
    <source>
        <dbReference type="Proteomes" id="UP000654913"/>
    </source>
</evidence>
<dbReference type="RefSeq" id="XP_041557327.1">
    <property type="nucleotide sequence ID" value="XM_041704775.1"/>
</dbReference>
<feature type="region of interest" description="Disordered" evidence="5">
    <location>
        <begin position="86"/>
        <end position="122"/>
    </location>
</feature>
<reference evidence="8" key="2">
    <citation type="submission" date="2021-02" db="EMBL/GenBank/DDBJ databases">
        <title>Aspergillus puulaauensis MK2 genome sequence.</title>
        <authorList>
            <person name="Futagami T."/>
            <person name="Mori K."/>
            <person name="Kadooka C."/>
            <person name="Tanaka T."/>
        </authorList>
    </citation>
    <scope>NUCLEOTIDE SEQUENCE</scope>
    <source>
        <strain evidence="8">MK2</strain>
    </source>
</reference>
<protein>
    <submittedName>
        <fullName evidence="8">Tau 95 subunit of transcription factor TFIIIC</fullName>
    </submittedName>
</protein>
<keyword evidence="2" id="KW-0238">DNA-binding</keyword>